<dbReference type="RefSeq" id="WP_120180487.1">
    <property type="nucleotide sequence ID" value="NZ_MBTA01000002.1"/>
</dbReference>
<dbReference type="Proteomes" id="UP000283433">
    <property type="component" value="Unassembled WGS sequence"/>
</dbReference>
<gene>
    <name evidence="1" type="ORF">BCY91_13210</name>
</gene>
<name>A0A419SAQ8_9SPHI</name>
<dbReference type="EMBL" id="MBTA01000002">
    <property type="protein sequence ID" value="RKD19554.1"/>
    <property type="molecule type" value="Genomic_DNA"/>
</dbReference>
<dbReference type="GO" id="GO:0008767">
    <property type="term" value="F:UDP-galactopyranose mutase activity"/>
    <property type="evidence" value="ECO:0007669"/>
    <property type="project" value="TreeGrafter"/>
</dbReference>
<dbReference type="AlphaFoldDB" id="A0A419SAQ8"/>
<evidence type="ECO:0000313" key="1">
    <source>
        <dbReference type="EMBL" id="RKD19554.1"/>
    </source>
</evidence>
<evidence type="ECO:0000313" key="2">
    <source>
        <dbReference type="Proteomes" id="UP000283433"/>
    </source>
</evidence>
<organism evidence="1 2">
    <name type="scientific">Pelobium manganitolerans</name>
    <dbReference type="NCBI Taxonomy" id="1842495"/>
    <lineage>
        <taxon>Bacteria</taxon>
        <taxon>Pseudomonadati</taxon>
        <taxon>Bacteroidota</taxon>
        <taxon>Sphingobacteriia</taxon>
        <taxon>Sphingobacteriales</taxon>
        <taxon>Sphingobacteriaceae</taxon>
        <taxon>Pelobium</taxon>
    </lineage>
</organism>
<reference evidence="1 2" key="1">
    <citation type="submission" date="2016-07" db="EMBL/GenBank/DDBJ databases">
        <title>Genome of Pelobium manganitolerans.</title>
        <authorList>
            <person name="Wu S."/>
            <person name="Wang G."/>
        </authorList>
    </citation>
    <scope>NUCLEOTIDE SEQUENCE [LARGE SCALE GENOMIC DNA]</scope>
    <source>
        <strain evidence="1 2">YS-25</strain>
    </source>
</reference>
<dbReference type="GO" id="GO:0005829">
    <property type="term" value="C:cytosol"/>
    <property type="evidence" value="ECO:0007669"/>
    <property type="project" value="TreeGrafter"/>
</dbReference>
<dbReference type="PANTHER" id="PTHR21197">
    <property type="entry name" value="UDP-GALACTOPYRANOSE MUTASE"/>
    <property type="match status" value="1"/>
</dbReference>
<protein>
    <submittedName>
        <fullName evidence="1">Nucleotidyl-sugar pyranose mutase</fullName>
    </submittedName>
</protein>
<dbReference type="Gene3D" id="3.50.50.60">
    <property type="entry name" value="FAD/NAD(P)-binding domain"/>
    <property type="match status" value="1"/>
</dbReference>
<accession>A0A419SAQ8</accession>
<sequence>MKIGILGAGISGLSIGKLLSSQHEVEILERHMEPGGIAKTKNFDGIPYHTVGGHCFNSKHLDVLAFVFSKILPEEKWDLIQRKSSIQFKNREISYPIEFAVREIHAFNPELAYKIIEDYLIAQQDLSNVHNLEDWFVSSFGKTLAEEYFIPYNRKIWNIEPKEMSHEWVKEKLPIPDRKAFMQSLFNELKDNMSHRLFYYPKNNQTNTFIKALADGLKILFGYNVFSIRYSNRNKKWIINDTQHYDLIINTLPLNIVPSLIENCPLEIVDEAQKLRYNRITTMLWESAQTSNTWTYIPEPESIFHRYIHISNFAGSQKSYTITEAVGERSYDEMANCGRKDPFLKTPLDHNVSDHAYVVFDKNYNTSKDTILKYLKQIGIYTLGRFGEWDYYNMDICIKKSLELYKLLQDEH</sequence>
<dbReference type="PANTHER" id="PTHR21197:SF0">
    <property type="entry name" value="UDP-GALACTOPYRANOSE MUTASE"/>
    <property type="match status" value="1"/>
</dbReference>
<dbReference type="GO" id="GO:0050660">
    <property type="term" value="F:flavin adenine dinucleotide binding"/>
    <property type="evidence" value="ECO:0007669"/>
    <property type="project" value="TreeGrafter"/>
</dbReference>
<dbReference type="Pfam" id="PF13450">
    <property type="entry name" value="NAD_binding_8"/>
    <property type="match status" value="1"/>
</dbReference>
<proteinExistence type="predicted"/>
<comment type="caution">
    <text evidence="1">The sequence shown here is derived from an EMBL/GenBank/DDBJ whole genome shotgun (WGS) entry which is preliminary data.</text>
</comment>
<dbReference type="SUPFAM" id="SSF51971">
    <property type="entry name" value="Nucleotide-binding domain"/>
    <property type="match status" value="1"/>
</dbReference>
<dbReference type="InterPro" id="IPR036188">
    <property type="entry name" value="FAD/NAD-bd_sf"/>
</dbReference>
<keyword evidence="2" id="KW-1185">Reference proteome</keyword>
<dbReference type="OrthoDB" id="9769600at2"/>